<feature type="transmembrane region" description="Helical" evidence="7">
    <location>
        <begin position="6"/>
        <end position="30"/>
    </location>
</feature>
<feature type="transmembrane region" description="Helical" evidence="7">
    <location>
        <begin position="109"/>
        <end position="128"/>
    </location>
</feature>
<comment type="caution">
    <text evidence="8">The sequence shown here is derived from an EMBL/GenBank/DDBJ whole genome shotgun (WGS) entry which is preliminary data.</text>
</comment>
<keyword evidence="6 7" id="KW-0472">Membrane</keyword>
<keyword evidence="5 7" id="KW-1133">Transmembrane helix</keyword>
<dbReference type="GO" id="GO:0005886">
    <property type="term" value="C:plasma membrane"/>
    <property type="evidence" value="ECO:0007669"/>
    <property type="project" value="UniProtKB-SubCell"/>
</dbReference>
<sequence length="129" mass="13884">MIVVNLFISVLAIVILQLTGMFLFSIMTPFNDLEELRKGNTAVGVALGGKFLATAIILGVAAYTNASILHMGMWFFVGYVCLIATYWVFDWATPGIKLSENLQKGNTAVAALLAFVYVGIAFAVSSLIV</sequence>
<evidence type="ECO:0008006" key="10">
    <source>
        <dbReference type="Google" id="ProtNLM"/>
    </source>
</evidence>
<dbReference type="RefSeq" id="WP_213413027.1">
    <property type="nucleotide sequence ID" value="NZ_BOVK01000043.1"/>
</dbReference>
<dbReference type="InterPro" id="IPR007140">
    <property type="entry name" value="DUF350"/>
</dbReference>
<feature type="transmembrane region" description="Helical" evidence="7">
    <location>
        <begin position="68"/>
        <end position="89"/>
    </location>
</feature>
<dbReference type="AlphaFoldDB" id="A0A8J4M470"/>
<evidence type="ECO:0000256" key="1">
    <source>
        <dbReference type="ARBA" id="ARBA00004651"/>
    </source>
</evidence>
<dbReference type="Proteomes" id="UP000677918">
    <property type="component" value="Unassembled WGS sequence"/>
</dbReference>
<evidence type="ECO:0000256" key="3">
    <source>
        <dbReference type="ARBA" id="ARBA00022475"/>
    </source>
</evidence>
<dbReference type="PANTHER" id="PTHR40043:SF1">
    <property type="entry name" value="UPF0719 INNER MEMBRANE PROTEIN YJFL"/>
    <property type="match status" value="1"/>
</dbReference>
<comment type="similarity">
    <text evidence="2">Belongs to the UPF0719 family.</text>
</comment>
<evidence type="ECO:0000313" key="8">
    <source>
        <dbReference type="EMBL" id="GIQ70251.1"/>
    </source>
</evidence>
<keyword evidence="4 7" id="KW-0812">Transmembrane</keyword>
<name>A0A8J4M470_9BACL</name>
<dbReference type="EMBL" id="BOVK01000043">
    <property type="protein sequence ID" value="GIQ70251.1"/>
    <property type="molecule type" value="Genomic_DNA"/>
</dbReference>
<gene>
    <name evidence="8" type="ORF">XYCOK13_30750</name>
</gene>
<comment type="subcellular location">
    <subcellularLocation>
        <location evidence="1">Cell membrane</location>
        <topology evidence="1">Multi-pass membrane protein</topology>
    </subcellularLocation>
</comment>
<evidence type="ECO:0000256" key="7">
    <source>
        <dbReference type="SAM" id="Phobius"/>
    </source>
</evidence>
<evidence type="ECO:0000256" key="4">
    <source>
        <dbReference type="ARBA" id="ARBA00022692"/>
    </source>
</evidence>
<dbReference type="Pfam" id="PF03994">
    <property type="entry name" value="DUF350"/>
    <property type="match status" value="1"/>
</dbReference>
<dbReference type="PANTHER" id="PTHR40043">
    <property type="entry name" value="UPF0719 INNER MEMBRANE PROTEIN YJFL"/>
    <property type="match status" value="1"/>
</dbReference>
<organism evidence="8 9">
    <name type="scientific">Xylanibacillus composti</name>
    <dbReference type="NCBI Taxonomy" id="1572762"/>
    <lineage>
        <taxon>Bacteria</taxon>
        <taxon>Bacillati</taxon>
        <taxon>Bacillota</taxon>
        <taxon>Bacilli</taxon>
        <taxon>Bacillales</taxon>
        <taxon>Paenibacillaceae</taxon>
        <taxon>Xylanibacillus</taxon>
    </lineage>
</organism>
<accession>A0A8J4M470</accession>
<proteinExistence type="inferred from homology"/>
<keyword evidence="9" id="KW-1185">Reference proteome</keyword>
<evidence type="ECO:0000256" key="6">
    <source>
        <dbReference type="ARBA" id="ARBA00023136"/>
    </source>
</evidence>
<feature type="transmembrane region" description="Helical" evidence="7">
    <location>
        <begin position="42"/>
        <end position="62"/>
    </location>
</feature>
<protein>
    <recommendedName>
        <fullName evidence="10">DUF350 domain-containing protein</fullName>
    </recommendedName>
</protein>
<keyword evidence="3" id="KW-1003">Cell membrane</keyword>
<evidence type="ECO:0000256" key="5">
    <source>
        <dbReference type="ARBA" id="ARBA00022989"/>
    </source>
</evidence>
<evidence type="ECO:0000313" key="9">
    <source>
        <dbReference type="Proteomes" id="UP000677918"/>
    </source>
</evidence>
<evidence type="ECO:0000256" key="2">
    <source>
        <dbReference type="ARBA" id="ARBA00005779"/>
    </source>
</evidence>
<reference evidence="8" key="1">
    <citation type="submission" date="2021-04" db="EMBL/GenBank/DDBJ databases">
        <title>Draft genome sequence of Xylanibacillus composti strain K13.</title>
        <authorList>
            <person name="Uke A."/>
            <person name="Chhe C."/>
            <person name="Baramee S."/>
            <person name="Kosugi A."/>
        </authorList>
    </citation>
    <scope>NUCLEOTIDE SEQUENCE</scope>
    <source>
        <strain evidence="8">K13</strain>
    </source>
</reference>